<dbReference type="EMBL" id="QHKS01000011">
    <property type="protein sequence ID" value="RDK01184.1"/>
    <property type="molecule type" value="Genomic_DNA"/>
</dbReference>
<name>A0A370N6D5_9BURK</name>
<keyword evidence="3" id="KW-1185">Reference proteome</keyword>
<comment type="caution">
    <text evidence="2">The sequence shown here is derived from an EMBL/GenBank/DDBJ whole genome shotgun (WGS) entry which is preliminary data.</text>
</comment>
<proteinExistence type="predicted"/>
<dbReference type="GO" id="GO:0003964">
    <property type="term" value="F:RNA-directed DNA polymerase activity"/>
    <property type="evidence" value="ECO:0007669"/>
    <property type="project" value="UniProtKB-KW"/>
</dbReference>
<feature type="domain" description="Reverse transcriptase" evidence="1">
    <location>
        <begin position="1"/>
        <end position="291"/>
    </location>
</feature>
<dbReference type="Proteomes" id="UP000254875">
    <property type="component" value="Unassembled WGS sequence"/>
</dbReference>
<dbReference type="AlphaFoldDB" id="A0A370N6D5"/>
<keyword evidence="2" id="KW-0548">Nucleotidyltransferase</keyword>
<dbReference type="Pfam" id="PF00078">
    <property type="entry name" value="RVT_1"/>
    <property type="match status" value="1"/>
</dbReference>
<keyword evidence="2" id="KW-0808">Transferase</keyword>
<protein>
    <submittedName>
        <fullName evidence="2">Reverse transcriptase</fullName>
    </submittedName>
</protein>
<dbReference type="CDD" id="cd01646">
    <property type="entry name" value="RT_Bac_retron_I"/>
    <property type="match status" value="1"/>
</dbReference>
<accession>A0A370N6D5</accession>
<gene>
    <name evidence="2" type="ORF">DLM46_17805</name>
</gene>
<evidence type="ECO:0000259" key="1">
    <source>
        <dbReference type="PROSITE" id="PS50878"/>
    </source>
</evidence>
<sequence>MLKPTLSHFERAALDISAHGDNDTLPFDMDVRFCGDQVQDLATIALGFYEELRCGPIKENNERIAGLHVPSERLIAPSGPAGFRVVTKIHPFWNIYLNGLAVSVAEVLEPQRKANVHSYRFLDGGGAQLFDSNRSWRAFKEATVQGLEAAGPDAVIVQTDISGFYEHVSHHYIENFINDLGGDGKQVSKQVNALLGKFSAGRSFGLPVGGQGARILAELFLNQVDTAITVAGVMWHRYVDDYVLIAADTADAYRVLGVLAQSLMDYGLSLNKSKTVFLSTKHYRDYVNSQLGAGDDEANKLRTIDLKFDPYSDNPSHDYESLKETVETLEVRNLLNRELEKALPDTFLVAQIGRTMRLHEPNVALEIASILLNGTNLHAFRSSFSTIMRGVAHLRGDSRFESIHKDIDSLLDAVPGHSAHLLRADTSLLHYMRCLRFCSTPERAMYVRQLWDATQLDAVRRACIDCWRIWGDRTGFNFLRNRWPQLSADCKRLFWLATYSFDDEGDAARRQFRHATPQAWALGVEVPLDKEKDKQKLKKHPRGAEPLFAMVYEQWSKGAKDAD</sequence>
<organism evidence="2 3">
    <name type="scientific">Paraburkholderia lacunae</name>
    <dbReference type="NCBI Taxonomy" id="2211104"/>
    <lineage>
        <taxon>Bacteria</taxon>
        <taxon>Pseudomonadati</taxon>
        <taxon>Pseudomonadota</taxon>
        <taxon>Betaproteobacteria</taxon>
        <taxon>Burkholderiales</taxon>
        <taxon>Burkholderiaceae</taxon>
        <taxon>Paraburkholderia</taxon>
    </lineage>
</organism>
<dbReference type="OrthoDB" id="9780724at2"/>
<evidence type="ECO:0000313" key="2">
    <source>
        <dbReference type="EMBL" id="RDK01184.1"/>
    </source>
</evidence>
<dbReference type="PROSITE" id="PS50878">
    <property type="entry name" value="RT_POL"/>
    <property type="match status" value="1"/>
</dbReference>
<keyword evidence="2" id="KW-0695">RNA-directed DNA polymerase</keyword>
<evidence type="ECO:0000313" key="3">
    <source>
        <dbReference type="Proteomes" id="UP000254875"/>
    </source>
</evidence>
<dbReference type="InterPro" id="IPR000477">
    <property type="entry name" value="RT_dom"/>
</dbReference>
<reference evidence="3" key="1">
    <citation type="submission" date="2018-05" db="EMBL/GenBank/DDBJ databases">
        <authorList>
            <person name="Feng T."/>
        </authorList>
    </citation>
    <scope>NUCLEOTIDE SEQUENCE [LARGE SCALE GENOMIC DNA]</scope>
    <source>
        <strain evidence="3">S27</strain>
    </source>
</reference>